<dbReference type="Pfam" id="PF16655">
    <property type="entry name" value="PhoD_N"/>
    <property type="match status" value="1"/>
</dbReference>
<dbReference type="SUPFAM" id="SSF56300">
    <property type="entry name" value="Metallo-dependent phosphatases"/>
    <property type="match status" value="1"/>
</dbReference>
<dbReference type="Proteomes" id="UP000504693">
    <property type="component" value="Chromosome"/>
</dbReference>
<dbReference type="PROSITE" id="PS51318">
    <property type="entry name" value="TAT"/>
    <property type="match status" value="1"/>
</dbReference>
<dbReference type="InterPro" id="IPR029052">
    <property type="entry name" value="Metallo-depent_PP-like"/>
</dbReference>
<gene>
    <name evidence="3" type="ORF">HQR01_05110</name>
</gene>
<sequence length="551" mass="59812">MTATEPPQAPRLPAVDRRTLLKGGLLGGGLLTAPLAAHSEAGFTHGVASGEPGSGRVLLWTRYVASQSTTLEWQVSGTSDFTNTVAAGSASAQPENDWCTKDWAEGLTPGTWYYYRFVAPDGSVSDVGRTKTLPEGPTERFRMAVFSCSNIGFGWFNAYAHAAAADEFDCALHLGDYLYEYPSGTYPSAAQTVHGRSIWPAQELVALADYRERYAAYRRDPDLRRLHQLYPMISVWDDHESANDSWKDGAENHQSETEGDWGARKSAAMKAYREWMPVSDENWASYEIGDLATLFRLETRLTGRAKQFSLAEILSSGGGDPDKSRAALAAFRDGAWLDSSREMIGADQQAWLVEGFKRSKGAGKTWQVLVQQVLMGRIVSSPTIAEALPKDVPDYVRRRVLSGAMAGAEGVPFNMDAWDGYPAARARVFEAALTADANLISLAGDTHNAWAFDLDLDGAPVGIEFGVQSVASPGLESSLPQIPAETLVRSTVEGNSQLKWMDASQRGYMAVELRPGSATSEYRFLTSVHEKGAGLAGTKRITTLAGSNRLA</sequence>
<accession>A0A7D3XHV4</accession>
<dbReference type="InterPro" id="IPR052900">
    <property type="entry name" value="Phospholipid_Metab_Enz"/>
</dbReference>
<dbReference type="InterPro" id="IPR032093">
    <property type="entry name" value="PhoD_N"/>
</dbReference>
<protein>
    <submittedName>
        <fullName evidence="3">Alkaline phosphatase D family protein</fullName>
    </submittedName>
</protein>
<dbReference type="EMBL" id="CP053921">
    <property type="protein sequence ID" value="QKG70799.1"/>
    <property type="molecule type" value="Genomic_DNA"/>
</dbReference>
<keyword evidence="4" id="KW-1185">Reference proteome</keyword>
<dbReference type="RefSeq" id="WP_173213142.1">
    <property type="nucleotide sequence ID" value="NZ_CP053921.1"/>
</dbReference>
<dbReference type="Gene3D" id="3.60.21.70">
    <property type="entry name" value="PhoD-like phosphatase"/>
    <property type="match status" value="1"/>
</dbReference>
<dbReference type="Pfam" id="PF09423">
    <property type="entry name" value="PhoD"/>
    <property type="match status" value="1"/>
</dbReference>
<evidence type="ECO:0000259" key="2">
    <source>
        <dbReference type="Pfam" id="PF16655"/>
    </source>
</evidence>
<dbReference type="KEGG" id="emv:HQR01_05110"/>
<name>A0A7D3XHV4_9SPHN</name>
<dbReference type="InterPro" id="IPR006311">
    <property type="entry name" value="TAT_signal"/>
</dbReference>
<dbReference type="PANTHER" id="PTHR43606:SF2">
    <property type="entry name" value="ALKALINE PHOSPHATASE FAMILY PROTEIN (AFU_ORTHOLOGUE AFUA_5G03860)"/>
    <property type="match status" value="1"/>
</dbReference>
<dbReference type="Gene3D" id="2.60.40.380">
    <property type="entry name" value="Purple acid phosphatase-like, N-terminal"/>
    <property type="match status" value="1"/>
</dbReference>
<dbReference type="InterPro" id="IPR018946">
    <property type="entry name" value="PhoD-like_MPP"/>
</dbReference>
<dbReference type="PANTHER" id="PTHR43606">
    <property type="entry name" value="PHOSPHATASE, PUTATIVE (AFU_ORTHOLOGUE AFUA_6G08710)-RELATED"/>
    <property type="match status" value="1"/>
</dbReference>
<dbReference type="CDD" id="cd07389">
    <property type="entry name" value="MPP_PhoD"/>
    <property type="match status" value="1"/>
</dbReference>
<feature type="domain" description="PhoD-like phosphatase metallophosphatase" evidence="1">
    <location>
        <begin position="143"/>
        <end position="521"/>
    </location>
</feature>
<feature type="domain" description="Phospholipase D N-terminal" evidence="2">
    <location>
        <begin position="45"/>
        <end position="132"/>
    </location>
</feature>
<organism evidence="3 4">
    <name type="scientific">Erythrobacter mangrovi</name>
    <dbReference type="NCBI Taxonomy" id="2739433"/>
    <lineage>
        <taxon>Bacteria</taxon>
        <taxon>Pseudomonadati</taxon>
        <taxon>Pseudomonadota</taxon>
        <taxon>Alphaproteobacteria</taxon>
        <taxon>Sphingomonadales</taxon>
        <taxon>Erythrobacteraceae</taxon>
        <taxon>Erythrobacter/Porphyrobacter group</taxon>
        <taxon>Erythrobacter</taxon>
    </lineage>
</organism>
<dbReference type="AlphaFoldDB" id="A0A7D3XHV4"/>
<reference evidence="3 4" key="1">
    <citation type="submission" date="2020-05" db="EMBL/GenBank/DDBJ databases">
        <title>Erythrobacter mangrovi sp. nov., isolated from rhizosphere soil of mangrove plant (Kandelia candel).</title>
        <authorList>
            <person name="Ye Y.H."/>
        </authorList>
    </citation>
    <scope>NUCLEOTIDE SEQUENCE [LARGE SCALE GENOMIC DNA]</scope>
    <source>
        <strain evidence="3 4">EB310</strain>
    </source>
</reference>
<evidence type="ECO:0000259" key="1">
    <source>
        <dbReference type="Pfam" id="PF09423"/>
    </source>
</evidence>
<evidence type="ECO:0000313" key="3">
    <source>
        <dbReference type="EMBL" id="QKG70799.1"/>
    </source>
</evidence>
<proteinExistence type="predicted"/>
<evidence type="ECO:0000313" key="4">
    <source>
        <dbReference type="Proteomes" id="UP000504693"/>
    </source>
</evidence>
<dbReference type="InterPro" id="IPR038607">
    <property type="entry name" value="PhoD-like_sf"/>
</dbReference>